<dbReference type="InterPro" id="IPR013216">
    <property type="entry name" value="Methyltransf_11"/>
</dbReference>
<dbReference type="EMBL" id="FONX01000003">
    <property type="protein sequence ID" value="SFE63305.1"/>
    <property type="molecule type" value="Genomic_DNA"/>
</dbReference>
<keyword evidence="1" id="KW-0175">Coiled coil</keyword>
<dbReference type="Proteomes" id="UP000199119">
    <property type="component" value="Unassembled WGS sequence"/>
</dbReference>
<evidence type="ECO:0000259" key="3">
    <source>
        <dbReference type="Pfam" id="PF08241"/>
    </source>
</evidence>
<accession>A0A1I2C538</accession>
<feature type="domain" description="Methyltransferase type 11" evidence="3">
    <location>
        <begin position="38"/>
        <end position="132"/>
    </location>
</feature>
<dbReference type="Gene3D" id="3.40.50.150">
    <property type="entry name" value="Vaccinia Virus protein VP39"/>
    <property type="match status" value="1"/>
</dbReference>
<sequence length="1342" mass="150594">MINFTGERFVPTESGEIRYEHMHRYAWVTRFCQGKRVLDIACGEGYGSALLAAHADSVMGVDIAHEAVLHAREKYAAKGNLQFLQGSATAIPLQAHSVDVVVSFETVEHLPQQSEMLADIRRVLRPDGLLIISSPNKKVYSDDRNYVNEFHVKELYFEEFDALLREQFSAVTYLGQRLLTGSVVAPMGQQDAYYEAIGLKGDHLVKQTPPSTGIMYFVAVCAADDGHLPKTDPSFFVDEDIDLYAEAQKSLRWASTLDLEHRDLDKRHAQLRAEFEDRTAWALQLDAERARLVAEIERASGNSESPKLKDELALRLRENAELEKKVADRSRQADILHVELQGLQEAHAELRLQQDQLGQRNLSLRLELEKYQARVDSELRLQEEVLALKARIAQLDEQNSRLSQELEVQLAEQKACQEKQFDADPRIQALRAELQGRDALLKGLQGELAERAQYADEMHAKLQSLLTTHAQFRAQHDLLSRRNLELAKQVERLAAVDERLVQLQSEFDERTAWALQLNARCAELEARWTDGGAAAATVSVPPIVQPHLDSAQQLERTRRIALLEQQVCALTAVQSQDRSELDRLRLANTDLSQQINAIRKSHSWTLTMPLRMSGRVLRGEWGTLASMLSPHAIRWGKRAYRALPLSRSIKDRLVTTAYRVAGPLFKGMVHYEVWRRQSGQSPAVPVGTGPIAVDDVADVLASLSFPVVNAPEISIIIPTYGNLHHTLMCLQSIARNLPVASVEVMVAEDASGDAEIQRLQAIPGLRFVNHAANMGFLRSCNAAVQLAHGRYVYLLNNDTEVTAGWLDSMLSLFEKFPDCGMVGSKLVYPDGRLQEAGGILWRDGSAWNYGRLDDPTRSIYNYVKEADYCSGASLLIPKQLWDHLGGFDEHYLPAYYEDTDLAFRVRSAGKSVLYQPDSVVIHYEGISHGTDTASGVKAHQVTNQKKFYERWKDELERNHLDNAINPFLARDRSVKKKTILVVDHYVPQPDRDAGSRSTWCFLQEFVAMGLNVKFWPANLWHDPYYSPLLQQAGIEVFYGGDYVGHFAELMQEHGSSLDYVLLSRPHITEDHLDAVRQNTSAKVLYYGHDLHYARLLGEYEKTKEPQLLREAEDFRALEESIWRRVDVVYYPSASETDAVKAAVPAVVARTVPLYYFNESDVMPGRELRQRTDLLFVAGFGHPPNVDAAKWLVQEIFPKVKHRQPGAFLTLAGSNPTDEVKALASDSVRVTGYLSDAALDALYKRAGVAVVPLRFGAGVKGKVLEALNQGVPIVTTSVGVQGLDGLDVVVPVHDESQAIADAILRIMVDDDYWDRVSVDGRDFVLARFSQAAVRNVFTADIHV</sequence>
<dbReference type="CDD" id="cd02440">
    <property type="entry name" value="AdoMet_MTases"/>
    <property type="match status" value="1"/>
</dbReference>
<dbReference type="SUPFAM" id="SSF53448">
    <property type="entry name" value="Nucleotide-diphospho-sugar transferases"/>
    <property type="match status" value="1"/>
</dbReference>
<dbReference type="OrthoDB" id="9816564at2"/>
<organism evidence="4 5">
    <name type="scientific">Paracidovorax wautersii</name>
    <dbReference type="NCBI Taxonomy" id="1177982"/>
    <lineage>
        <taxon>Bacteria</taxon>
        <taxon>Pseudomonadati</taxon>
        <taxon>Pseudomonadota</taxon>
        <taxon>Betaproteobacteria</taxon>
        <taxon>Burkholderiales</taxon>
        <taxon>Comamonadaceae</taxon>
        <taxon>Paracidovorax</taxon>
    </lineage>
</organism>
<evidence type="ECO:0000313" key="5">
    <source>
        <dbReference type="Proteomes" id="UP000199119"/>
    </source>
</evidence>
<dbReference type="CDD" id="cd04186">
    <property type="entry name" value="GT_2_like_c"/>
    <property type="match status" value="1"/>
</dbReference>
<dbReference type="CDD" id="cd03801">
    <property type="entry name" value="GT4_PimA-like"/>
    <property type="match status" value="1"/>
</dbReference>
<proteinExistence type="predicted"/>
<evidence type="ECO:0000313" key="4">
    <source>
        <dbReference type="EMBL" id="SFE63305.1"/>
    </source>
</evidence>
<dbReference type="PANTHER" id="PTHR43179:SF7">
    <property type="entry name" value="RHAMNOSYLTRANSFERASE WBBL"/>
    <property type="match status" value="1"/>
</dbReference>
<feature type="domain" description="Glycosyltransferase 2-like" evidence="2">
    <location>
        <begin position="714"/>
        <end position="840"/>
    </location>
</feature>
<dbReference type="SUPFAM" id="SSF53756">
    <property type="entry name" value="UDP-Glycosyltransferase/glycogen phosphorylase"/>
    <property type="match status" value="1"/>
</dbReference>
<gene>
    <name evidence="4" type="ORF">SAMN04489711_103391</name>
</gene>
<dbReference type="PANTHER" id="PTHR43179">
    <property type="entry name" value="RHAMNOSYLTRANSFERASE WBBL"/>
    <property type="match status" value="1"/>
</dbReference>
<name>A0A1I2C538_9BURK</name>
<dbReference type="Pfam" id="PF00535">
    <property type="entry name" value="Glycos_transf_2"/>
    <property type="match status" value="1"/>
</dbReference>
<keyword evidence="4" id="KW-0808">Transferase</keyword>
<dbReference type="Gene3D" id="3.40.50.2000">
    <property type="entry name" value="Glycogen Phosphorylase B"/>
    <property type="match status" value="1"/>
</dbReference>
<dbReference type="Pfam" id="PF08241">
    <property type="entry name" value="Methyltransf_11"/>
    <property type="match status" value="1"/>
</dbReference>
<reference evidence="5" key="1">
    <citation type="submission" date="2016-10" db="EMBL/GenBank/DDBJ databases">
        <authorList>
            <person name="Varghese N."/>
            <person name="Submissions S."/>
        </authorList>
    </citation>
    <scope>NUCLEOTIDE SEQUENCE [LARGE SCALE GENOMIC DNA]</scope>
    <source>
        <strain evidence="5">DSM 27981</strain>
    </source>
</reference>
<dbReference type="InterPro" id="IPR029063">
    <property type="entry name" value="SAM-dependent_MTases_sf"/>
</dbReference>
<dbReference type="Pfam" id="PF13692">
    <property type="entry name" value="Glyco_trans_1_4"/>
    <property type="match status" value="1"/>
</dbReference>
<dbReference type="Gene3D" id="3.90.550.10">
    <property type="entry name" value="Spore Coat Polysaccharide Biosynthesis Protein SpsA, Chain A"/>
    <property type="match status" value="1"/>
</dbReference>
<evidence type="ECO:0000259" key="2">
    <source>
        <dbReference type="Pfam" id="PF00535"/>
    </source>
</evidence>
<dbReference type="GO" id="GO:0008757">
    <property type="term" value="F:S-adenosylmethionine-dependent methyltransferase activity"/>
    <property type="evidence" value="ECO:0007669"/>
    <property type="project" value="InterPro"/>
</dbReference>
<dbReference type="SUPFAM" id="SSF53335">
    <property type="entry name" value="S-adenosyl-L-methionine-dependent methyltransferases"/>
    <property type="match status" value="1"/>
</dbReference>
<dbReference type="RefSeq" id="WP_092938865.1">
    <property type="nucleotide sequence ID" value="NZ_FONX01000003.1"/>
</dbReference>
<feature type="coiled-coil region" evidence="1">
    <location>
        <begin position="340"/>
        <end position="412"/>
    </location>
</feature>
<dbReference type="STRING" id="1177982.SAMN04489711_103391"/>
<dbReference type="InterPro" id="IPR029044">
    <property type="entry name" value="Nucleotide-diphossugar_trans"/>
</dbReference>
<protein>
    <submittedName>
        <fullName evidence="4">Glycosyltransferase, GT2 family</fullName>
    </submittedName>
</protein>
<dbReference type="InterPro" id="IPR001173">
    <property type="entry name" value="Glyco_trans_2-like"/>
</dbReference>
<evidence type="ECO:0000256" key="1">
    <source>
        <dbReference type="SAM" id="Coils"/>
    </source>
</evidence>
<keyword evidence="5" id="KW-1185">Reference proteome</keyword>